<dbReference type="STRING" id="1965070.A0A3S4R527"/>
<dbReference type="OrthoDB" id="1667587at2759"/>
<keyword evidence="3" id="KW-0677">Repeat</keyword>
<dbReference type="InterPro" id="IPR036322">
    <property type="entry name" value="WD40_repeat_dom_sf"/>
</dbReference>
<dbReference type="InterPro" id="IPR015943">
    <property type="entry name" value="WD40/YVTN_repeat-like_dom_sf"/>
</dbReference>
<keyword evidence="5" id="KW-0446">Lipid-binding</keyword>
<dbReference type="PANTHER" id="PTHR11227">
    <property type="entry name" value="WD-REPEAT PROTEIN INTERACTING WITH PHOSPHOINOSIDES WIPI -RELATED"/>
    <property type="match status" value="1"/>
</dbReference>
<dbReference type="SMART" id="SM00320">
    <property type="entry name" value="WD40"/>
    <property type="match status" value="2"/>
</dbReference>
<dbReference type="Proteomes" id="UP000285301">
    <property type="component" value="Unassembled WGS sequence"/>
</dbReference>
<dbReference type="GO" id="GO:0000407">
    <property type="term" value="C:phagophore assembly site"/>
    <property type="evidence" value="ECO:0007669"/>
    <property type="project" value="UniProtKB-ARBA"/>
</dbReference>
<evidence type="ECO:0000256" key="1">
    <source>
        <dbReference type="ARBA" id="ARBA00004184"/>
    </source>
</evidence>
<sequence length="421" mass="46503">MNLMQDGGDPNNFIYVSFNQDYSSLAVGTKTGYKIYSFTSTEKLNKIHEDTTEDISIVERLLCSSLVAVVSHSSPRKLRVYHSKKNTEICAHSYSNTILAVRMNRERLIVCLEESIYIHTMQDLQISHTIRETPPNPNGLCALSPNDKNCLLAYPGSHLTGEVTIFDAVNLQNKIIIPAHDNALAAIAFDSSGTKIATASEKGTVIRVFTVFDGQCIYEFRRGYARCVSIFSLSFSADSLFLCASSNTETVHIFKLEDPKENKSHEEPQGWIGYFSKAFKQSANYLPSQVTEVFNQWRSFATARLPFSGLRNVCGITTINKILRVLVASADGYLYIYDLNANEPGECVMVKQHKLDGNEESEGRKASISGTMSYAAAVRGAEPQTTNADTACATSNPLSSTAGIKFEKDSDQIAKEKISVK</sequence>
<dbReference type="GO" id="GO:0006950">
    <property type="term" value="P:response to stress"/>
    <property type="evidence" value="ECO:0007669"/>
    <property type="project" value="UniProtKB-ARBA"/>
</dbReference>
<evidence type="ECO:0000256" key="6">
    <source>
        <dbReference type="ARBA" id="ARBA00023136"/>
    </source>
</evidence>
<dbReference type="InterPro" id="IPR048720">
    <property type="entry name" value="PROPPIN"/>
</dbReference>
<evidence type="ECO:0000256" key="4">
    <source>
        <dbReference type="ARBA" id="ARBA00023006"/>
    </source>
</evidence>
<organism evidence="9 10">
    <name type="scientific">Dinothrombium tinctorium</name>
    <dbReference type="NCBI Taxonomy" id="1965070"/>
    <lineage>
        <taxon>Eukaryota</taxon>
        <taxon>Metazoa</taxon>
        <taxon>Ecdysozoa</taxon>
        <taxon>Arthropoda</taxon>
        <taxon>Chelicerata</taxon>
        <taxon>Arachnida</taxon>
        <taxon>Acari</taxon>
        <taxon>Acariformes</taxon>
        <taxon>Trombidiformes</taxon>
        <taxon>Prostigmata</taxon>
        <taxon>Anystina</taxon>
        <taxon>Parasitengona</taxon>
        <taxon>Trombidioidea</taxon>
        <taxon>Trombidiidae</taxon>
        <taxon>Dinothrombium</taxon>
    </lineage>
</organism>
<dbReference type="FunFam" id="2.130.10.10:FF:000145">
    <property type="entry name" value="WD repeat domain phosphoinositide-interacting protein 2"/>
    <property type="match status" value="1"/>
</dbReference>
<dbReference type="InterPro" id="IPR001680">
    <property type="entry name" value="WD40_rpt"/>
</dbReference>
<dbReference type="Gene3D" id="2.130.10.10">
    <property type="entry name" value="YVTN repeat-like/Quinoprotein amine dehydrogenase"/>
    <property type="match status" value="1"/>
</dbReference>
<dbReference type="GO" id="GO:0012505">
    <property type="term" value="C:endomembrane system"/>
    <property type="evidence" value="ECO:0007669"/>
    <property type="project" value="UniProtKB-SubCell"/>
</dbReference>
<feature type="region of interest" description="Disordered" evidence="8">
    <location>
        <begin position="378"/>
        <end position="402"/>
    </location>
</feature>
<keyword evidence="2" id="KW-0853">WD repeat</keyword>
<protein>
    <submittedName>
        <fullName evidence="9">Uncharacterized protein</fullName>
    </submittedName>
</protein>
<feature type="compositionally biased region" description="Polar residues" evidence="8">
    <location>
        <begin position="383"/>
        <end position="402"/>
    </location>
</feature>
<keyword evidence="6" id="KW-0472">Membrane</keyword>
<dbReference type="SUPFAM" id="SSF50978">
    <property type="entry name" value="WD40 repeat-like"/>
    <property type="match status" value="1"/>
</dbReference>
<evidence type="ECO:0000256" key="8">
    <source>
        <dbReference type="SAM" id="MobiDB-lite"/>
    </source>
</evidence>
<comment type="caution">
    <text evidence="9">The sequence shown here is derived from an EMBL/GenBank/DDBJ whole genome shotgun (WGS) entry which is preliminary data.</text>
</comment>
<evidence type="ECO:0000313" key="9">
    <source>
        <dbReference type="EMBL" id="RWS11683.1"/>
    </source>
</evidence>
<accession>A0A3S4R527</accession>
<dbReference type="Pfam" id="PF21032">
    <property type="entry name" value="PROPPIN"/>
    <property type="match status" value="1"/>
</dbReference>
<name>A0A3S4R527_9ACAR</name>
<evidence type="ECO:0000256" key="7">
    <source>
        <dbReference type="ARBA" id="ARBA00025740"/>
    </source>
</evidence>
<keyword evidence="4" id="KW-0072">Autophagy</keyword>
<proteinExistence type="inferred from homology"/>
<evidence type="ECO:0000256" key="2">
    <source>
        <dbReference type="ARBA" id="ARBA00022574"/>
    </source>
</evidence>
<dbReference type="EMBL" id="NCKU01001604">
    <property type="protein sequence ID" value="RWS11683.1"/>
    <property type="molecule type" value="Genomic_DNA"/>
</dbReference>
<comment type="similarity">
    <text evidence="7">Belongs to the WD repeat PROPPIN family.</text>
</comment>
<dbReference type="GO" id="GO:0032266">
    <property type="term" value="F:phosphatidylinositol-3-phosphate binding"/>
    <property type="evidence" value="ECO:0007669"/>
    <property type="project" value="UniProtKB-ARBA"/>
</dbReference>
<evidence type="ECO:0000256" key="5">
    <source>
        <dbReference type="ARBA" id="ARBA00023121"/>
    </source>
</evidence>
<evidence type="ECO:0000313" key="10">
    <source>
        <dbReference type="Proteomes" id="UP000285301"/>
    </source>
</evidence>
<dbReference type="GO" id="GO:0034497">
    <property type="term" value="P:protein localization to phagophore assembly site"/>
    <property type="evidence" value="ECO:0007669"/>
    <property type="project" value="UniProtKB-ARBA"/>
</dbReference>
<comment type="subcellular location">
    <subcellularLocation>
        <location evidence="1">Endomembrane system</location>
        <topology evidence="1">Peripheral membrane protein</topology>
    </subcellularLocation>
</comment>
<keyword evidence="10" id="KW-1185">Reference proteome</keyword>
<dbReference type="AlphaFoldDB" id="A0A3S4R527"/>
<evidence type="ECO:0000256" key="3">
    <source>
        <dbReference type="ARBA" id="ARBA00022737"/>
    </source>
</evidence>
<reference evidence="9 10" key="1">
    <citation type="journal article" date="2018" name="Gigascience">
        <title>Genomes of trombidid mites reveal novel predicted allergens and laterally-transferred genes associated with secondary metabolism.</title>
        <authorList>
            <person name="Dong X."/>
            <person name="Chaisiri K."/>
            <person name="Xia D."/>
            <person name="Armstrong S.D."/>
            <person name="Fang Y."/>
            <person name="Donnelly M.J."/>
            <person name="Kadowaki T."/>
            <person name="McGarry J.W."/>
            <person name="Darby A.C."/>
            <person name="Makepeace B.L."/>
        </authorList>
    </citation>
    <scope>NUCLEOTIDE SEQUENCE [LARGE SCALE GENOMIC DNA]</scope>
    <source>
        <strain evidence="9">UoL-WK</strain>
    </source>
</reference>
<gene>
    <name evidence="9" type="ORF">B4U79_12692</name>
</gene>